<accession>A0ABT6AQJ1</accession>
<comment type="caution">
    <text evidence="1">The sequence shown here is derived from an EMBL/GenBank/DDBJ whole genome shotgun (WGS) entry which is preliminary data.</text>
</comment>
<evidence type="ECO:0000313" key="2">
    <source>
        <dbReference type="Proteomes" id="UP001216674"/>
    </source>
</evidence>
<sequence length="104" mass="11954">MLTIIDHIRLKHPDHRAAFVKWVREVDYAACRDLPSVVRFEMHEAAGNAEFDFFEIILVSSREAFERDMKLPLFHSLQARFSEMASVVRQIAGAPVPPGYARRA</sequence>
<name>A0ABT6AQJ1_9BURK</name>
<dbReference type="EMBL" id="JARJLM010000309">
    <property type="protein sequence ID" value="MDF3834842.1"/>
    <property type="molecule type" value="Genomic_DNA"/>
</dbReference>
<dbReference type="Proteomes" id="UP001216674">
    <property type="component" value="Unassembled WGS sequence"/>
</dbReference>
<keyword evidence="2" id="KW-1185">Reference proteome</keyword>
<dbReference type="Gene3D" id="3.30.70.100">
    <property type="match status" value="1"/>
</dbReference>
<proteinExistence type="predicted"/>
<evidence type="ECO:0008006" key="3">
    <source>
        <dbReference type="Google" id="ProtNLM"/>
    </source>
</evidence>
<gene>
    <name evidence="1" type="ORF">P3W85_18035</name>
</gene>
<dbReference type="InterPro" id="IPR011008">
    <property type="entry name" value="Dimeric_a/b-barrel"/>
</dbReference>
<protein>
    <recommendedName>
        <fullName evidence="3">RedY protein</fullName>
    </recommendedName>
</protein>
<dbReference type="InterPro" id="IPR021667">
    <property type="entry name" value="HapK"/>
</dbReference>
<evidence type="ECO:0000313" key="1">
    <source>
        <dbReference type="EMBL" id="MDF3834842.1"/>
    </source>
</evidence>
<dbReference type="SUPFAM" id="SSF54909">
    <property type="entry name" value="Dimeric alpha+beta barrel"/>
    <property type="match status" value="1"/>
</dbReference>
<reference evidence="1 2" key="1">
    <citation type="submission" date="2023-03" db="EMBL/GenBank/DDBJ databases">
        <title>Draft assemblies of triclosan tolerant bacteria isolated from returned activated sludge.</title>
        <authorList>
            <person name="Van Hamelsveld S."/>
        </authorList>
    </citation>
    <scope>NUCLEOTIDE SEQUENCE [LARGE SCALE GENOMIC DNA]</scope>
    <source>
        <strain evidence="1 2">GW210010_S58</strain>
    </source>
</reference>
<dbReference type="Pfam" id="PF11639">
    <property type="entry name" value="HapK"/>
    <property type="match status" value="1"/>
</dbReference>
<dbReference type="RefSeq" id="WP_017229982.1">
    <property type="nucleotide sequence ID" value="NZ_JARJLM010000309.1"/>
</dbReference>
<organism evidence="1 2">
    <name type="scientific">Cupriavidus basilensis</name>
    <dbReference type="NCBI Taxonomy" id="68895"/>
    <lineage>
        <taxon>Bacteria</taxon>
        <taxon>Pseudomonadati</taxon>
        <taxon>Pseudomonadota</taxon>
        <taxon>Betaproteobacteria</taxon>
        <taxon>Burkholderiales</taxon>
        <taxon>Burkholderiaceae</taxon>
        <taxon>Cupriavidus</taxon>
    </lineage>
</organism>